<evidence type="ECO:0000256" key="2">
    <source>
        <dbReference type="ARBA" id="ARBA00007863"/>
    </source>
</evidence>
<evidence type="ECO:0000256" key="7">
    <source>
        <dbReference type="ARBA" id="ARBA00037727"/>
    </source>
</evidence>
<dbReference type="PANTHER" id="PTHR14233">
    <property type="entry name" value="DUF914-RELATED"/>
    <property type="match status" value="1"/>
</dbReference>
<feature type="transmembrane region" description="Helical" evidence="8">
    <location>
        <begin position="60"/>
        <end position="79"/>
    </location>
</feature>
<dbReference type="EMBL" id="CAVLEF010000280">
    <property type="protein sequence ID" value="CAK1555220.1"/>
    <property type="molecule type" value="Genomic_DNA"/>
</dbReference>
<evidence type="ECO:0000256" key="1">
    <source>
        <dbReference type="ARBA" id="ARBA00004141"/>
    </source>
</evidence>
<organism evidence="9 10">
    <name type="scientific">Leptosia nina</name>
    <dbReference type="NCBI Taxonomy" id="320188"/>
    <lineage>
        <taxon>Eukaryota</taxon>
        <taxon>Metazoa</taxon>
        <taxon>Ecdysozoa</taxon>
        <taxon>Arthropoda</taxon>
        <taxon>Hexapoda</taxon>
        <taxon>Insecta</taxon>
        <taxon>Pterygota</taxon>
        <taxon>Neoptera</taxon>
        <taxon>Endopterygota</taxon>
        <taxon>Lepidoptera</taxon>
        <taxon>Glossata</taxon>
        <taxon>Ditrysia</taxon>
        <taxon>Papilionoidea</taxon>
        <taxon>Pieridae</taxon>
        <taxon>Pierinae</taxon>
        <taxon>Leptosia</taxon>
    </lineage>
</organism>
<feature type="transmembrane region" description="Helical" evidence="8">
    <location>
        <begin position="86"/>
        <end position="104"/>
    </location>
</feature>
<feature type="transmembrane region" description="Helical" evidence="8">
    <location>
        <begin position="26"/>
        <end position="48"/>
    </location>
</feature>
<keyword evidence="6 8" id="KW-0472">Membrane</keyword>
<dbReference type="AlphaFoldDB" id="A0AAV1K0T7"/>
<proteinExistence type="inferred from homology"/>
<dbReference type="Pfam" id="PF06027">
    <property type="entry name" value="SLC35F"/>
    <property type="match status" value="1"/>
</dbReference>
<keyword evidence="10" id="KW-1185">Reference proteome</keyword>
<dbReference type="PANTHER" id="PTHR14233:SF4">
    <property type="entry name" value="SOLUTE CARRIER FAMILY 35 MEMBER F2"/>
    <property type="match status" value="1"/>
</dbReference>
<dbReference type="InterPro" id="IPR052221">
    <property type="entry name" value="SLC35F_Transporter"/>
</dbReference>
<comment type="caution">
    <text evidence="9">The sequence shown here is derived from an EMBL/GenBank/DDBJ whole genome shotgun (WGS) entry which is preliminary data.</text>
</comment>
<comment type="function">
    <text evidence="7">Putative solute transporter.</text>
</comment>
<dbReference type="GO" id="GO:0016020">
    <property type="term" value="C:membrane"/>
    <property type="evidence" value="ECO:0007669"/>
    <property type="project" value="UniProtKB-SubCell"/>
</dbReference>
<evidence type="ECO:0000256" key="6">
    <source>
        <dbReference type="ARBA" id="ARBA00023136"/>
    </source>
</evidence>
<gene>
    <name evidence="9" type="ORF">LNINA_LOCUS14055</name>
</gene>
<dbReference type="InterPro" id="IPR009262">
    <property type="entry name" value="SLC35_F1/F2/F6"/>
</dbReference>
<protein>
    <submittedName>
        <fullName evidence="9">Uncharacterized protein</fullName>
    </submittedName>
</protein>
<comment type="similarity">
    <text evidence="2">Belongs to the SLC35F solute transporter family.</text>
</comment>
<evidence type="ECO:0000313" key="10">
    <source>
        <dbReference type="Proteomes" id="UP001497472"/>
    </source>
</evidence>
<keyword evidence="4 8" id="KW-0812">Transmembrane</keyword>
<sequence length="114" mass="13122">MENETFSEKVEAYFSELGRWKIWRSIGLGQILSMLLSAKCIFTTLLQSATWQFPTTAQLVIPYLTLFILFMPTIICNGINKLSKKWWIVLLACVLDVEANWLLVLSQRFTSVLS</sequence>
<evidence type="ECO:0000256" key="4">
    <source>
        <dbReference type="ARBA" id="ARBA00022692"/>
    </source>
</evidence>
<evidence type="ECO:0000313" key="9">
    <source>
        <dbReference type="EMBL" id="CAK1555220.1"/>
    </source>
</evidence>
<keyword evidence="3" id="KW-0813">Transport</keyword>
<keyword evidence="5 8" id="KW-1133">Transmembrane helix</keyword>
<dbReference type="GO" id="GO:0022857">
    <property type="term" value="F:transmembrane transporter activity"/>
    <property type="evidence" value="ECO:0007669"/>
    <property type="project" value="InterPro"/>
</dbReference>
<name>A0AAV1K0T7_9NEOP</name>
<evidence type="ECO:0000256" key="5">
    <source>
        <dbReference type="ARBA" id="ARBA00022989"/>
    </source>
</evidence>
<evidence type="ECO:0000256" key="3">
    <source>
        <dbReference type="ARBA" id="ARBA00022448"/>
    </source>
</evidence>
<evidence type="ECO:0000256" key="8">
    <source>
        <dbReference type="SAM" id="Phobius"/>
    </source>
</evidence>
<comment type="subcellular location">
    <subcellularLocation>
        <location evidence="1">Membrane</location>
        <topology evidence="1">Multi-pass membrane protein</topology>
    </subcellularLocation>
</comment>
<accession>A0AAV1K0T7</accession>
<reference evidence="9 10" key="1">
    <citation type="submission" date="2023-11" db="EMBL/GenBank/DDBJ databases">
        <authorList>
            <person name="Okamura Y."/>
        </authorList>
    </citation>
    <scope>NUCLEOTIDE SEQUENCE [LARGE SCALE GENOMIC DNA]</scope>
</reference>
<dbReference type="Proteomes" id="UP001497472">
    <property type="component" value="Unassembled WGS sequence"/>
</dbReference>